<dbReference type="OrthoDB" id="1439058at2"/>
<organism evidence="3 4">
    <name type="scientific">Christiangramia gaetbulicola</name>
    <dbReference type="NCBI Taxonomy" id="703340"/>
    <lineage>
        <taxon>Bacteria</taxon>
        <taxon>Pseudomonadati</taxon>
        <taxon>Bacteroidota</taxon>
        <taxon>Flavobacteriia</taxon>
        <taxon>Flavobacteriales</taxon>
        <taxon>Flavobacteriaceae</taxon>
        <taxon>Christiangramia</taxon>
    </lineage>
</organism>
<feature type="chain" id="PRO_5015427736" evidence="1">
    <location>
        <begin position="21"/>
        <end position="143"/>
    </location>
</feature>
<gene>
    <name evidence="3" type="ORF">C8P64_1922</name>
</gene>
<accession>A0A2T6AHV7</accession>
<comment type="caution">
    <text evidence="3">The sequence shown here is derived from an EMBL/GenBank/DDBJ whole genome shotgun (WGS) entry which is preliminary data.</text>
</comment>
<evidence type="ECO:0000313" key="4">
    <source>
        <dbReference type="Proteomes" id="UP000244174"/>
    </source>
</evidence>
<dbReference type="AlphaFoldDB" id="A0A2T6AHV7"/>
<evidence type="ECO:0000313" key="3">
    <source>
        <dbReference type="EMBL" id="PTX43395.1"/>
    </source>
</evidence>
<protein>
    <submittedName>
        <fullName evidence="3">Uncharacterized protein (TIGR02246 family)</fullName>
    </submittedName>
</protein>
<keyword evidence="1" id="KW-0732">Signal</keyword>
<dbReference type="Proteomes" id="UP000244174">
    <property type="component" value="Unassembled WGS sequence"/>
</dbReference>
<dbReference type="Pfam" id="PF14534">
    <property type="entry name" value="DUF4440"/>
    <property type="match status" value="1"/>
</dbReference>
<evidence type="ECO:0000259" key="2">
    <source>
        <dbReference type="Pfam" id="PF14534"/>
    </source>
</evidence>
<dbReference type="EMBL" id="QBKQ01000002">
    <property type="protein sequence ID" value="PTX43395.1"/>
    <property type="molecule type" value="Genomic_DNA"/>
</dbReference>
<reference evidence="3 4" key="1">
    <citation type="submission" date="2018-04" db="EMBL/GenBank/DDBJ databases">
        <title>Genomic Encyclopedia of Archaeal and Bacterial Type Strains, Phase II (KMG-II): from individual species to whole genera.</title>
        <authorList>
            <person name="Goeker M."/>
        </authorList>
    </citation>
    <scope>NUCLEOTIDE SEQUENCE [LARGE SCALE GENOMIC DNA]</scope>
    <source>
        <strain evidence="3 4">DSM 23082</strain>
    </source>
</reference>
<name>A0A2T6AHV7_9FLAO</name>
<dbReference type="InterPro" id="IPR011944">
    <property type="entry name" value="Steroid_delta5-4_isomerase"/>
</dbReference>
<evidence type="ECO:0000256" key="1">
    <source>
        <dbReference type="SAM" id="SignalP"/>
    </source>
</evidence>
<dbReference type="RefSeq" id="WP_108171825.1">
    <property type="nucleotide sequence ID" value="NZ_QBKQ01000002.1"/>
</dbReference>
<feature type="signal peptide" evidence="1">
    <location>
        <begin position="1"/>
        <end position="20"/>
    </location>
</feature>
<dbReference type="Gene3D" id="3.10.450.50">
    <property type="match status" value="1"/>
</dbReference>
<sequence>MRKLIFIVFGFLMITNTNYAQTVYKNLQVLRDSYAEAFKNSDTETILKLYSDDASVYHTDGSVHNGTKEIRDLYNGFFEENKARIEFKNVSEDKLTDDIFFYHDKVFVNVEGEENTRDIEVVNIAKRINGKWRVIKSYRWPKP</sequence>
<proteinExistence type="predicted"/>
<keyword evidence="4" id="KW-1185">Reference proteome</keyword>
<dbReference type="SUPFAM" id="SSF54427">
    <property type="entry name" value="NTF2-like"/>
    <property type="match status" value="1"/>
</dbReference>
<dbReference type="InterPro" id="IPR027843">
    <property type="entry name" value="DUF4440"/>
</dbReference>
<dbReference type="NCBIfam" id="TIGR02246">
    <property type="entry name" value="SgcJ/EcaC family oxidoreductase"/>
    <property type="match status" value="1"/>
</dbReference>
<dbReference type="InterPro" id="IPR032710">
    <property type="entry name" value="NTF2-like_dom_sf"/>
</dbReference>
<feature type="domain" description="DUF4440" evidence="2">
    <location>
        <begin position="31"/>
        <end position="134"/>
    </location>
</feature>